<dbReference type="CDD" id="cd17574">
    <property type="entry name" value="REC_OmpR"/>
    <property type="match status" value="1"/>
</dbReference>
<keyword evidence="9" id="KW-0804">Transcription</keyword>
<dbReference type="Pfam" id="PF00486">
    <property type="entry name" value="Trans_reg_C"/>
    <property type="match status" value="1"/>
</dbReference>
<dbReference type="InterPro" id="IPR011006">
    <property type="entry name" value="CheY-like_superfamily"/>
</dbReference>
<dbReference type="Gene3D" id="3.40.50.2300">
    <property type="match status" value="1"/>
</dbReference>
<evidence type="ECO:0000256" key="7">
    <source>
        <dbReference type="ARBA" id="ARBA00023125"/>
    </source>
</evidence>
<evidence type="ECO:0000313" key="16">
    <source>
        <dbReference type="EMBL" id="MCE5169183.1"/>
    </source>
</evidence>
<protein>
    <recommendedName>
        <fullName evidence="11">Heme response regulator HssR</fullName>
    </recommendedName>
</protein>
<organism evidence="16 17">
    <name type="scientific">Paenibacillus profundus</name>
    <dbReference type="NCBI Taxonomy" id="1173085"/>
    <lineage>
        <taxon>Bacteria</taxon>
        <taxon>Bacillati</taxon>
        <taxon>Bacillota</taxon>
        <taxon>Bacilli</taxon>
        <taxon>Bacillales</taxon>
        <taxon>Paenibacillaceae</taxon>
        <taxon>Paenibacillus</taxon>
    </lineage>
</organism>
<evidence type="ECO:0000259" key="14">
    <source>
        <dbReference type="PROSITE" id="PS50110"/>
    </source>
</evidence>
<reference evidence="16 17" key="1">
    <citation type="submission" date="2021-11" db="EMBL/GenBank/DDBJ databases">
        <title>Draft genome sequence of Paenibacillus profundus YoMME, a new Gram-positive bacteria with exoelectrogenic properties.</title>
        <authorList>
            <person name="Hubenova Y."/>
            <person name="Hubenova E."/>
            <person name="Manasiev Y."/>
            <person name="Peykov S."/>
            <person name="Mitov M."/>
        </authorList>
    </citation>
    <scope>NUCLEOTIDE SEQUENCE [LARGE SCALE GENOMIC DNA]</scope>
    <source>
        <strain evidence="16 17">YoMME</strain>
    </source>
</reference>
<gene>
    <name evidence="16" type="ORF">LQV63_07660</name>
</gene>
<comment type="caution">
    <text evidence="16">The sequence shown here is derived from an EMBL/GenBank/DDBJ whole genome shotgun (WGS) entry which is preliminary data.</text>
</comment>
<comment type="subcellular location">
    <subcellularLocation>
        <location evidence="1">Cytoplasm</location>
    </subcellularLocation>
</comment>
<dbReference type="SUPFAM" id="SSF46894">
    <property type="entry name" value="C-terminal effector domain of the bipartite response regulators"/>
    <property type="match status" value="1"/>
</dbReference>
<evidence type="ECO:0000256" key="3">
    <source>
        <dbReference type="ARBA" id="ARBA00022553"/>
    </source>
</evidence>
<evidence type="ECO:0000256" key="6">
    <source>
        <dbReference type="ARBA" id="ARBA00023026"/>
    </source>
</evidence>
<dbReference type="SMART" id="SM00862">
    <property type="entry name" value="Trans_reg_C"/>
    <property type="match status" value="1"/>
</dbReference>
<sequence length="228" mass="26518">MRTILVADDDDHILELIGLYLRNEGFRVLEARDGLEAIQLMEVNRVDLVILDIMMPCMDGWELCSKLRRGYPDLPLLMVTAKGEPGQKIKGFQLGTDDYITKPFDPMELVMRVKALLRRYRIVYSQVVQLGQLRLDRSSYKVIKPEDDSSMTLPLKEFELLFKLASCPGQILTREQLIQEIWGIDYVGDDRTVDVHIKRLRERFSSYTDIFNIVTARSLGYRLEVYHD</sequence>
<dbReference type="Gene3D" id="6.10.250.690">
    <property type="match status" value="1"/>
</dbReference>
<dbReference type="PROSITE" id="PS50110">
    <property type="entry name" value="RESPONSE_REGULATORY"/>
    <property type="match status" value="1"/>
</dbReference>
<evidence type="ECO:0000256" key="2">
    <source>
        <dbReference type="ARBA" id="ARBA00022490"/>
    </source>
</evidence>
<dbReference type="Proteomes" id="UP001199916">
    <property type="component" value="Unassembled WGS sequence"/>
</dbReference>
<evidence type="ECO:0000313" key="17">
    <source>
        <dbReference type="Proteomes" id="UP001199916"/>
    </source>
</evidence>
<keyword evidence="7 13" id="KW-0238">DNA-binding</keyword>
<dbReference type="RefSeq" id="WP_019420971.1">
    <property type="nucleotide sequence ID" value="NZ_JAJNBZ010000004.1"/>
</dbReference>
<evidence type="ECO:0000256" key="10">
    <source>
        <dbReference type="ARBA" id="ARBA00037471"/>
    </source>
</evidence>
<dbReference type="InterPro" id="IPR016032">
    <property type="entry name" value="Sig_transdc_resp-reg_C-effctor"/>
</dbReference>
<dbReference type="InterPro" id="IPR001789">
    <property type="entry name" value="Sig_transdc_resp-reg_receiver"/>
</dbReference>
<dbReference type="InterPro" id="IPR039420">
    <property type="entry name" value="WalR-like"/>
</dbReference>
<keyword evidence="8" id="KW-0010">Activator</keyword>
<dbReference type="InterPro" id="IPR001867">
    <property type="entry name" value="OmpR/PhoB-type_DNA-bd"/>
</dbReference>
<proteinExistence type="predicted"/>
<evidence type="ECO:0000256" key="12">
    <source>
        <dbReference type="PROSITE-ProRule" id="PRU00169"/>
    </source>
</evidence>
<dbReference type="CDD" id="cd00383">
    <property type="entry name" value="trans_reg_C"/>
    <property type="match status" value="1"/>
</dbReference>
<dbReference type="InterPro" id="IPR036388">
    <property type="entry name" value="WH-like_DNA-bd_sf"/>
</dbReference>
<accession>A0ABS8YB26</accession>
<evidence type="ECO:0000256" key="1">
    <source>
        <dbReference type="ARBA" id="ARBA00004496"/>
    </source>
</evidence>
<evidence type="ECO:0000256" key="11">
    <source>
        <dbReference type="ARBA" id="ARBA00039976"/>
    </source>
</evidence>
<dbReference type="Pfam" id="PF00072">
    <property type="entry name" value="Response_reg"/>
    <property type="match status" value="1"/>
</dbReference>
<dbReference type="EMBL" id="JAJNBZ010000004">
    <property type="protein sequence ID" value="MCE5169183.1"/>
    <property type="molecule type" value="Genomic_DNA"/>
</dbReference>
<evidence type="ECO:0000256" key="4">
    <source>
        <dbReference type="ARBA" id="ARBA00023012"/>
    </source>
</evidence>
<dbReference type="PANTHER" id="PTHR48111">
    <property type="entry name" value="REGULATOR OF RPOS"/>
    <property type="match status" value="1"/>
</dbReference>
<keyword evidence="6" id="KW-0843">Virulence</keyword>
<dbReference type="PROSITE" id="PS51755">
    <property type="entry name" value="OMPR_PHOB"/>
    <property type="match status" value="1"/>
</dbReference>
<keyword evidence="5" id="KW-0805">Transcription regulation</keyword>
<keyword evidence="4" id="KW-0902">Two-component regulatory system</keyword>
<dbReference type="SMART" id="SM00448">
    <property type="entry name" value="REC"/>
    <property type="match status" value="1"/>
</dbReference>
<feature type="domain" description="OmpR/PhoB-type" evidence="15">
    <location>
        <begin position="125"/>
        <end position="225"/>
    </location>
</feature>
<evidence type="ECO:0000256" key="8">
    <source>
        <dbReference type="ARBA" id="ARBA00023159"/>
    </source>
</evidence>
<evidence type="ECO:0000256" key="13">
    <source>
        <dbReference type="PROSITE-ProRule" id="PRU01091"/>
    </source>
</evidence>
<feature type="domain" description="Response regulatory" evidence="14">
    <location>
        <begin position="3"/>
        <end position="117"/>
    </location>
</feature>
<evidence type="ECO:0000256" key="5">
    <source>
        <dbReference type="ARBA" id="ARBA00023015"/>
    </source>
</evidence>
<name>A0ABS8YB26_9BACL</name>
<comment type="function">
    <text evidence="10">Member of the two-component regulatory system HssS/HssR involved in intracellular heme homeostasis and tempering of staphylococcal virulence. Phosphorylated HssR binds to a direct repeat sequence within hrtAB promoter and activates the expression of hrtAB, an efflux pump, in response to extracellular heme, hemin, hemoglobin or blood.</text>
</comment>
<dbReference type="PANTHER" id="PTHR48111:SF49">
    <property type="entry name" value="HEME RESPONSE REGULATOR HSSR"/>
    <property type="match status" value="1"/>
</dbReference>
<keyword evidence="17" id="KW-1185">Reference proteome</keyword>
<feature type="modified residue" description="4-aspartylphosphate" evidence="12">
    <location>
        <position position="52"/>
    </location>
</feature>
<dbReference type="Gene3D" id="1.10.10.10">
    <property type="entry name" value="Winged helix-like DNA-binding domain superfamily/Winged helix DNA-binding domain"/>
    <property type="match status" value="1"/>
</dbReference>
<evidence type="ECO:0000256" key="9">
    <source>
        <dbReference type="ARBA" id="ARBA00023163"/>
    </source>
</evidence>
<keyword evidence="3 12" id="KW-0597">Phosphoprotein</keyword>
<dbReference type="SUPFAM" id="SSF52172">
    <property type="entry name" value="CheY-like"/>
    <property type="match status" value="1"/>
</dbReference>
<feature type="DNA-binding region" description="OmpR/PhoB-type" evidence="13">
    <location>
        <begin position="125"/>
        <end position="225"/>
    </location>
</feature>
<keyword evidence="2" id="KW-0963">Cytoplasm</keyword>
<evidence type="ECO:0000259" key="15">
    <source>
        <dbReference type="PROSITE" id="PS51755"/>
    </source>
</evidence>